<dbReference type="Gene3D" id="3.40.50.150">
    <property type="entry name" value="Vaccinia Virus protein VP39"/>
    <property type="match status" value="1"/>
</dbReference>
<evidence type="ECO:0000313" key="6">
    <source>
        <dbReference type="Proteomes" id="UP001602245"/>
    </source>
</evidence>
<dbReference type="InterPro" id="IPR013216">
    <property type="entry name" value="Methyltransf_11"/>
</dbReference>
<accession>A0ABW6WQR6</accession>
<organism evidence="5 6">
    <name type="scientific">Paractinoplanes globisporus</name>
    <dbReference type="NCBI Taxonomy" id="113565"/>
    <lineage>
        <taxon>Bacteria</taxon>
        <taxon>Bacillati</taxon>
        <taxon>Actinomycetota</taxon>
        <taxon>Actinomycetes</taxon>
        <taxon>Micromonosporales</taxon>
        <taxon>Micromonosporaceae</taxon>
        <taxon>Paractinoplanes</taxon>
    </lineage>
</organism>
<evidence type="ECO:0000313" key="5">
    <source>
        <dbReference type="EMBL" id="MFF5294825.1"/>
    </source>
</evidence>
<keyword evidence="6" id="KW-1185">Reference proteome</keyword>
<keyword evidence="2 5" id="KW-0808">Transferase</keyword>
<dbReference type="EC" id="2.1.1.64" evidence="5"/>
<dbReference type="GO" id="GO:0061542">
    <property type="term" value="F:3-demethylubiquinol 3-O-methyltransferase activity"/>
    <property type="evidence" value="ECO:0007669"/>
    <property type="project" value="UniProtKB-EC"/>
</dbReference>
<evidence type="ECO:0000259" key="4">
    <source>
        <dbReference type="Pfam" id="PF08241"/>
    </source>
</evidence>
<dbReference type="RefSeq" id="WP_020517516.1">
    <property type="nucleotide sequence ID" value="NZ_JBIAZU010000006.1"/>
</dbReference>
<dbReference type="GO" id="GO:0102208">
    <property type="term" value="F:2-polyprenyl-6-hydroxyphenol methylase activity"/>
    <property type="evidence" value="ECO:0007669"/>
    <property type="project" value="UniProtKB-EC"/>
</dbReference>
<feature type="domain" description="Methyltransferase type 11" evidence="4">
    <location>
        <begin position="50"/>
        <end position="139"/>
    </location>
</feature>
<dbReference type="GO" id="GO:0032259">
    <property type="term" value="P:methylation"/>
    <property type="evidence" value="ECO:0007669"/>
    <property type="project" value="UniProtKB-KW"/>
</dbReference>
<reference evidence="5 6" key="1">
    <citation type="submission" date="2024-10" db="EMBL/GenBank/DDBJ databases">
        <title>The Natural Products Discovery Center: Release of the First 8490 Sequenced Strains for Exploring Actinobacteria Biosynthetic Diversity.</title>
        <authorList>
            <person name="Kalkreuter E."/>
            <person name="Kautsar S.A."/>
            <person name="Yang D."/>
            <person name="Bader C.D."/>
            <person name="Teijaro C.N."/>
            <person name="Fluegel L."/>
            <person name="Davis C.M."/>
            <person name="Simpson J.R."/>
            <person name="Lauterbach L."/>
            <person name="Steele A.D."/>
            <person name="Gui C."/>
            <person name="Meng S."/>
            <person name="Li G."/>
            <person name="Viehrig K."/>
            <person name="Ye F."/>
            <person name="Su P."/>
            <person name="Kiefer A.F."/>
            <person name="Nichols A."/>
            <person name="Cepeda A.J."/>
            <person name="Yan W."/>
            <person name="Fan B."/>
            <person name="Jiang Y."/>
            <person name="Adhikari A."/>
            <person name="Zheng C.-J."/>
            <person name="Schuster L."/>
            <person name="Cowan T.M."/>
            <person name="Smanski M.J."/>
            <person name="Chevrette M.G."/>
            <person name="De Carvalho L.P.S."/>
            <person name="Shen B."/>
        </authorList>
    </citation>
    <scope>NUCLEOTIDE SEQUENCE [LARGE SCALE GENOMIC DNA]</scope>
    <source>
        <strain evidence="5 6">NPDC000087</strain>
    </source>
</reference>
<evidence type="ECO:0000256" key="2">
    <source>
        <dbReference type="ARBA" id="ARBA00022679"/>
    </source>
</evidence>
<proteinExistence type="predicted"/>
<dbReference type="PANTHER" id="PTHR43464:SF19">
    <property type="entry name" value="UBIQUINONE BIOSYNTHESIS O-METHYLTRANSFERASE, MITOCHONDRIAL"/>
    <property type="match status" value="1"/>
</dbReference>
<keyword evidence="3" id="KW-0949">S-adenosyl-L-methionine</keyword>
<protein>
    <submittedName>
        <fullName evidence="5">Class I SAM-dependent methyltransferase</fullName>
        <ecNumber evidence="5">2.1.1.222</ecNumber>
        <ecNumber evidence="5">2.1.1.64</ecNumber>
    </submittedName>
</protein>
<keyword evidence="1 5" id="KW-0489">Methyltransferase</keyword>
<comment type="caution">
    <text evidence="5">The sequence shown here is derived from an EMBL/GenBank/DDBJ whole genome shotgun (WGS) entry which is preliminary data.</text>
</comment>
<dbReference type="Pfam" id="PF08241">
    <property type="entry name" value="Methyltransf_11"/>
    <property type="match status" value="1"/>
</dbReference>
<evidence type="ECO:0000256" key="3">
    <source>
        <dbReference type="ARBA" id="ARBA00022691"/>
    </source>
</evidence>
<dbReference type="CDD" id="cd02440">
    <property type="entry name" value="AdoMet_MTases"/>
    <property type="match status" value="1"/>
</dbReference>
<gene>
    <name evidence="5" type="ORF">ACFY35_35740</name>
</gene>
<dbReference type="SUPFAM" id="SSF53335">
    <property type="entry name" value="S-adenosyl-L-methionine-dependent methyltransferases"/>
    <property type="match status" value="1"/>
</dbReference>
<dbReference type="Proteomes" id="UP001602245">
    <property type="component" value="Unassembled WGS sequence"/>
</dbReference>
<name>A0ABW6WQR6_9ACTN</name>
<sequence length="229" mass="25250">MQQRQRPGYTGTGPGEFTPDGCAVDLYRRLPVRDEPQIIAAAVPPPATLLELGCGTGRVTGPLTRLGYEVTAVDESAAMLAAVDGARKVLSPIEDLTLKKVFDIVFLSSFLVHAPDVEVRRRMLRVCREHVEPDGTVIIQREGAGWHTKIPRQNPIADGYSRVTASEEVGDGVREVHVEYDFPDAHWTQTFRSRPLTVAQFETALREAGLFVERYLTPDGTWVAASPIN</sequence>
<dbReference type="EMBL" id="JBIAZU010000006">
    <property type="protein sequence ID" value="MFF5294825.1"/>
    <property type="molecule type" value="Genomic_DNA"/>
</dbReference>
<dbReference type="EC" id="2.1.1.222" evidence="5"/>
<dbReference type="InterPro" id="IPR029063">
    <property type="entry name" value="SAM-dependent_MTases_sf"/>
</dbReference>
<dbReference type="PANTHER" id="PTHR43464">
    <property type="entry name" value="METHYLTRANSFERASE"/>
    <property type="match status" value="1"/>
</dbReference>
<evidence type="ECO:0000256" key="1">
    <source>
        <dbReference type="ARBA" id="ARBA00022603"/>
    </source>
</evidence>